<dbReference type="Proteomes" id="UP000184041">
    <property type="component" value="Unassembled WGS sequence"/>
</dbReference>
<dbReference type="GO" id="GO:0032259">
    <property type="term" value="P:methylation"/>
    <property type="evidence" value="ECO:0007669"/>
    <property type="project" value="UniProtKB-KW"/>
</dbReference>
<dbReference type="EMBL" id="FQUS01000002">
    <property type="protein sequence ID" value="SHE55348.1"/>
    <property type="molecule type" value="Genomic_DNA"/>
</dbReference>
<dbReference type="Gene3D" id="3.40.50.150">
    <property type="entry name" value="Vaccinia Virus protein VP39"/>
    <property type="match status" value="1"/>
</dbReference>
<accession>A0A1M4UFG4</accession>
<dbReference type="PANTHER" id="PTHR43861">
    <property type="entry name" value="TRANS-ACONITATE 2-METHYLTRANSFERASE-RELATED"/>
    <property type="match status" value="1"/>
</dbReference>
<dbReference type="CDD" id="cd02440">
    <property type="entry name" value="AdoMet_MTases"/>
    <property type="match status" value="1"/>
</dbReference>
<dbReference type="STRING" id="1194090.SAMN05443144_10217"/>
<keyword evidence="1 5" id="KW-0489">Methyltransferase</keyword>
<dbReference type="InterPro" id="IPR041698">
    <property type="entry name" value="Methyltransf_25"/>
</dbReference>
<dbReference type="Pfam" id="PF13649">
    <property type="entry name" value="Methyltransf_25"/>
    <property type="match status" value="1"/>
</dbReference>
<dbReference type="InterPro" id="IPR029063">
    <property type="entry name" value="SAM-dependent_MTases_sf"/>
</dbReference>
<keyword evidence="6" id="KW-1185">Reference proteome</keyword>
<dbReference type="AlphaFoldDB" id="A0A1M4UFG4"/>
<dbReference type="RefSeq" id="WP_170864248.1">
    <property type="nucleotide sequence ID" value="NZ_FQUS01000002.1"/>
</dbReference>
<name>A0A1M4UFG4_9BACT</name>
<feature type="domain" description="Methyltransferase" evidence="4">
    <location>
        <begin position="73"/>
        <end position="168"/>
    </location>
</feature>
<evidence type="ECO:0000259" key="4">
    <source>
        <dbReference type="Pfam" id="PF13649"/>
    </source>
</evidence>
<evidence type="ECO:0000256" key="3">
    <source>
        <dbReference type="SAM" id="MobiDB-lite"/>
    </source>
</evidence>
<evidence type="ECO:0000313" key="6">
    <source>
        <dbReference type="Proteomes" id="UP000184041"/>
    </source>
</evidence>
<dbReference type="GO" id="GO:0008168">
    <property type="term" value="F:methyltransferase activity"/>
    <property type="evidence" value="ECO:0007669"/>
    <property type="project" value="UniProtKB-KW"/>
</dbReference>
<evidence type="ECO:0000256" key="2">
    <source>
        <dbReference type="ARBA" id="ARBA00022679"/>
    </source>
</evidence>
<organism evidence="5 6">
    <name type="scientific">Fodinibius roseus</name>
    <dbReference type="NCBI Taxonomy" id="1194090"/>
    <lineage>
        <taxon>Bacteria</taxon>
        <taxon>Pseudomonadati</taxon>
        <taxon>Balneolota</taxon>
        <taxon>Balneolia</taxon>
        <taxon>Balneolales</taxon>
        <taxon>Balneolaceae</taxon>
        <taxon>Fodinibius</taxon>
    </lineage>
</organism>
<protein>
    <submittedName>
        <fullName evidence="5">Methyltransferase domain-containing protein</fullName>
    </submittedName>
</protein>
<sequence length="253" mass="29221">MHKDKSRRYKEFKQDGEDATPERPDWLLDEMDSAGRENLDADHVTKYDRKEDAEATHEVNLLKKRGLTQQSLVVDMGAGTGQFTLAAASECDRVVAVDISPVMLDALRAKMDNSDLSNIDIVRSGFLTYRHRGRRADFVYSRYALHHLPDFWKAVALRQIRNILQPGGVFRLWDAVYHFEPTEAEDRLESWCSSVDSDGEDEWNRADIEEHIREEHSTFTWLLEPMIERCNFSIEEAAYSPDGFFAKYIARAT</sequence>
<keyword evidence="2 5" id="KW-0808">Transferase</keyword>
<gene>
    <name evidence="5" type="ORF">SAMN05443144_10217</name>
</gene>
<feature type="region of interest" description="Disordered" evidence="3">
    <location>
        <begin position="1"/>
        <end position="25"/>
    </location>
</feature>
<dbReference type="SUPFAM" id="SSF53335">
    <property type="entry name" value="S-adenosyl-L-methionine-dependent methyltransferases"/>
    <property type="match status" value="1"/>
</dbReference>
<evidence type="ECO:0000256" key="1">
    <source>
        <dbReference type="ARBA" id="ARBA00022603"/>
    </source>
</evidence>
<dbReference type="PANTHER" id="PTHR43861:SF1">
    <property type="entry name" value="TRANS-ACONITATE 2-METHYLTRANSFERASE"/>
    <property type="match status" value="1"/>
</dbReference>
<evidence type="ECO:0000313" key="5">
    <source>
        <dbReference type="EMBL" id="SHE55348.1"/>
    </source>
</evidence>
<proteinExistence type="predicted"/>
<reference evidence="5 6" key="1">
    <citation type="submission" date="2016-11" db="EMBL/GenBank/DDBJ databases">
        <authorList>
            <person name="Jaros S."/>
            <person name="Januszkiewicz K."/>
            <person name="Wedrychowicz H."/>
        </authorList>
    </citation>
    <scope>NUCLEOTIDE SEQUENCE [LARGE SCALE GENOMIC DNA]</scope>
    <source>
        <strain evidence="5 6">DSM 21986</strain>
    </source>
</reference>